<dbReference type="EMBL" id="UOEX01000215">
    <property type="protein sequence ID" value="VAW37558.1"/>
    <property type="molecule type" value="Genomic_DNA"/>
</dbReference>
<name>A0A3B0V226_9ZZZZ</name>
<protein>
    <submittedName>
        <fullName evidence="1">Uncharacterized protein</fullName>
    </submittedName>
</protein>
<gene>
    <name evidence="1" type="ORF">MNBD_DELTA03-11</name>
</gene>
<dbReference type="AlphaFoldDB" id="A0A3B0V226"/>
<reference evidence="1" key="1">
    <citation type="submission" date="2018-06" db="EMBL/GenBank/DDBJ databases">
        <authorList>
            <person name="Zhirakovskaya E."/>
        </authorList>
    </citation>
    <scope>NUCLEOTIDE SEQUENCE</scope>
</reference>
<feature type="non-terminal residue" evidence="1">
    <location>
        <position position="1"/>
    </location>
</feature>
<sequence>DKYSTAGALELHSKGVGSSYSKAVFRAAWAFFYNYLLRGGILDGGPGLVIAVSDTVNKFFKYAKLKELGRPGPPQG</sequence>
<proteinExistence type="predicted"/>
<organism evidence="1">
    <name type="scientific">hydrothermal vent metagenome</name>
    <dbReference type="NCBI Taxonomy" id="652676"/>
    <lineage>
        <taxon>unclassified sequences</taxon>
        <taxon>metagenomes</taxon>
        <taxon>ecological metagenomes</taxon>
    </lineage>
</organism>
<accession>A0A3B0V226</accession>
<evidence type="ECO:0000313" key="1">
    <source>
        <dbReference type="EMBL" id="VAW37558.1"/>
    </source>
</evidence>